<proteinExistence type="predicted"/>
<gene>
    <name evidence="1" type="ORF">QE369_000682</name>
</gene>
<dbReference type="Proteomes" id="UP001255601">
    <property type="component" value="Unassembled WGS sequence"/>
</dbReference>
<keyword evidence="1" id="KW-0378">Hydrolase</keyword>
<comment type="caution">
    <text evidence="1">The sequence shown here is derived from an EMBL/GenBank/DDBJ whole genome shotgun (WGS) entry which is preliminary data.</text>
</comment>
<organism evidence="1 2">
    <name type="scientific">Agrobacterium larrymoorei</name>
    <dbReference type="NCBI Taxonomy" id="160699"/>
    <lineage>
        <taxon>Bacteria</taxon>
        <taxon>Pseudomonadati</taxon>
        <taxon>Pseudomonadota</taxon>
        <taxon>Alphaproteobacteria</taxon>
        <taxon>Hyphomicrobiales</taxon>
        <taxon>Rhizobiaceae</taxon>
        <taxon>Rhizobium/Agrobacterium group</taxon>
        <taxon>Agrobacterium</taxon>
    </lineage>
</organism>
<dbReference type="GO" id="GO:0004519">
    <property type="term" value="F:endonuclease activity"/>
    <property type="evidence" value="ECO:0007669"/>
    <property type="project" value="UniProtKB-KW"/>
</dbReference>
<dbReference type="RefSeq" id="WP_309769565.1">
    <property type="nucleotide sequence ID" value="NZ_JAVIZC010000001.1"/>
</dbReference>
<dbReference type="EMBL" id="JAVIZC010000001">
    <property type="protein sequence ID" value="MDR6100504.1"/>
    <property type="molecule type" value="Genomic_DNA"/>
</dbReference>
<dbReference type="SUPFAM" id="SSF50199">
    <property type="entry name" value="Staphylococcal nuclease"/>
    <property type="match status" value="1"/>
</dbReference>
<accession>A0AAJ2BCP8</accession>
<keyword evidence="1" id="KW-0540">Nuclease</keyword>
<dbReference type="InterPro" id="IPR035437">
    <property type="entry name" value="SNase_OB-fold_sf"/>
</dbReference>
<protein>
    <submittedName>
        <fullName evidence="1">Endonuclease YncB(Thermonuclease family)</fullName>
    </submittedName>
</protein>
<keyword evidence="1" id="KW-0255">Endonuclease</keyword>
<name>A0AAJ2BCP8_9HYPH</name>
<evidence type="ECO:0000313" key="2">
    <source>
        <dbReference type="Proteomes" id="UP001255601"/>
    </source>
</evidence>
<sequence>MSAIAEAQSPPAAGGAQSQTIVLSGDSWKQGGTVYRLYGVQSCLRGSFYLDRTGERKDCGAVSAAIFAALLRDTRPQCRSIAQIRTTSPSPMVLVACSVSIASEELDLGSMMISQGFAFAALTDAWHPVYAPYLAQEILARDAQKGLWAFQGFQRPDFKQLEQK</sequence>
<reference evidence="1" key="1">
    <citation type="submission" date="2023-08" db="EMBL/GenBank/DDBJ databases">
        <title>Functional and genomic diversity of the sorghum phyllosphere microbiome.</title>
        <authorList>
            <person name="Shade A."/>
        </authorList>
    </citation>
    <scope>NUCLEOTIDE SEQUENCE</scope>
    <source>
        <strain evidence="1">SORGH_AS_0974</strain>
    </source>
</reference>
<evidence type="ECO:0000313" key="1">
    <source>
        <dbReference type="EMBL" id="MDR6100504.1"/>
    </source>
</evidence>
<dbReference type="AlphaFoldDB" id="A0AAJ2BCP8"/>